<dbReference type="RefSeq" id="XP_041166867.1">
    <property type="nucleotide sequence ID" value="XM_041305566.1"/>
</dbReference>
<protein>
    <submittedName>
        <fullName evidence="2">Uncharacterized protein</fullName>
    </submittedName>
</protein>
<comment type="caution">
    <text evidence="2">The sequence shown here is derived from an EMBL/GenBank/DDBJ whole genome shotgun (WGS) entry which is preliminary data.</text>
</comment>
<dbReference type="GeneID" id="64599330"/>
<feature type="region of interest" description="Disordered" evidence="1">
    <location>
        <begin position="63"/>
        <end position="92"/>
    </location>
</feature>
<gene>
    <name evidence="2" type="ORF">HD556DRAFT_1436361</name>
</gene>
<evidence type="ECO:0000313" key="2">
    <source>
        <dbReference type="EMBL" id="KAG1806396.1"/>
    </source>
</evidence>
<dbReference type="EMBL" id="JABBWE010000002">
    <property type="protein sequence ID" value="KAG1806396.1"/>
    <property type="molecule type" value="Genomic_DNA"/>
</dbReference>
<dbReference type="Proteomes" id="UP000719766">
    <property type="component" value="Unassembled WGS sequence"/>
</dbReference>
<reference evidence="2" key="1">
    <citation type="journal article" date="2020" name="New Phytol.">
        <title>Comparative genomics reveals dynamic genome evolution in host specialist ectomycorrhizal fungi.</title>
        <authorList>
            <person name="Lofgren L.A."/>
            <person name="Nguyen N.H."/>
            <person name="Vilgalys R."/>
            <person name="Ruytinx J."/>
            <person name="Liao H.L."/>
            <person name="Branco S."/>
            <person name="Kuo A."/>
            <person name="LaButti K."/>
            <person name="Lipzen A."/>
            <person name="Andreopoulos W."/>
            <person name="Pangilinan J."/>
            <person name="Riley R."/>
            <person name="Hundley H."/>
            <person name="Na H."/>
            <person name="Barry K."/>
            <person name="Grigoriev I.V."/>
            <person name="Stajich J.E."/>
            <person name="Kennedy P.G."/>
        </authorList>
    </citation>
    <scope>NUCLEOTIDE SEQUENCE</scope>
    <source>
        <strain evidence="2">S12</strain>
    </source>
</reference>
<proteinExistence type="predicted"/>
<dbReference type="OrthoDB" id="2683861at2759"/>
<accession>A0A9P7DYS2</accession>
<sequence length="275" mass="29938">MSKASRKAKNNEDKAGRDVVASILTARQPKGVRSLNTYKAYSKLYYASCIKPVVDAKMKVLKLPAGDGGSEGDEEGEKEIEGKDESTQKKPKAKRVTVMKRITREMYETETPEVKAEVAAYVKQINDEKTQLLEAAKELLIDLLMSSPNSSKNFNISLGGPTPVLGGKIDVSSFHVGCTEMGNLFSDTYPNFNGRIMKPWLEFVNRVYPTAAAKASAGGVQGMNELIKIDNDVSVSHGTSDAFTSTLLPPLDESEELRCLADNFLATFGSLLLSS</sequence>
<feature type="compositionally biased region" description="Basic and acidic residues" evidence="1">
    <location>
        <begin position="79"/>
        <end position="88"/>
    </location>
</feature>
<keyword evidence="3" id="KW-1185">Reference proteome</keyword>
<evidence type="ECO:0000256" key="1">
    <source>
        <dbReference type="SAM" id="MobiDB-lite"/>
    </source>
</evidence>
<dbReference type="AlphaFoldDB" id="A0A9P7DYS2"/>
<evidence type="ECO:0000313" key="3">
    <source>
        <dbReference type="Proteomes" id="UP000719766"/>
    </source>
</evidence>
<organism evidence="2 3">
    <name type="scientific">Suillus plorans</name>
    <dbReference type="NCBI Taxonomy" id="116603"/>
    <lineage>
        <taxon>Eukaryota</taxon>
        <taxon>Fungi</taxon>
        <taxon>Dikarya</taxon>
        <taxon>Basidiomycota</taxon>
        <taxon>Agaricomycotina</taxon>
        <taxon>Agaricomycetes</taxon>
        <taxon>Agaricomycetidae</taxon>
        <taxon>Boletales</taxon>
        <taxon>Suillineae</taxon>
        <taxon>Suillaceae</taxon>
        <taxon>Suillus</taxon>
    </lineage>
</organism>
<name>A0A9P7DYS2_9AGAM</name>